<evidence type="ECO:0000313" key="1">
    <source>
        <dbReference type="EMBL" id="PRQ70138.1"/>
    </source>
</evidence>
<dbReference type="Proteomes" id="UP000239560">
    <property type="component" value="Unassembled WGS sequence"/>
</dbReference>
<accession>A0A2S9ZWK9</accession>
<protein>
    <submittedName>
        <fullName evidence="1">Uncharacterized protein</fullName>
    </submittedName>
</protein>
<reference evidence="1 2" key="1">
    <citation type="journal article" date="2018" name="Elife">
        <title>Functional genomics of lipid metabolism in the oleaginous yeast Rhodosporidium toruloides.</title>
        <authorList>
            <person name="Coradetti S.T."/>
            <person name="Pinel D."/>
            <person name="Geiselman G."/>
            <person name="Ito M."/>
            <person name="Mondo S."/>
            <person name="Reilly M.C."/>
            <person name="Cheng Y.F."/>
            <person name="Bauer S."/>
            <person name="Grigoriev I."/>
            <person name="Gladden J.M."/>
            <person name="Simmons B.A."/>
            <person name="Brem R."/>
            <person name="Arkin A.P."/>
            <person name="Skerker J.M."/>
        </authorList>
    </citation>
    <scope>NUCLEOTIDE SEQUENCE [LARGE SCALE GENOMIC DNA]</scope>
    <source>
        <strain evidence="1 2">NBRC 0880</strain>
    </source>
</reference>
<dbReference type="AlphaFoldDB" id="A0A2S9ZWK9"/>
<sequence>MVGTLLHDEAAALLREGAEIVEEVKASRARRIQQGTEMYHLMLSILVYCEVLGVPMTDERITDCRTRMLRIVSCTPTAEQLVGYNLPLTIATCYCPSPTSRLELQVLRQSIGIRRCNIAPSALLVPDVTLAMVEERKGVAARVVGEVEVEEREEETRMPWREACKSLGIDLLV</sequence>
<organism evidence="1 2">
    <name type="scientific">Rhodotorula toruloides</name>
    <name type="common">Yeast</name>
    <name type="synonym">Rhodosporidium toruloides</name>
    <dbReference type="NCBI Taxonomy" id="5286"/>
    <lineage>
        <taxon>Eukaryota</taxon>
        <taxon>Fungi</taxon>
        <taxon>Dikarya</taxon>
        <taxon>Basidiomycota</taxon>
        <taxon>Pucciniomycotina</taxon>
        <taxon>Microbotryomycetes</taxon>
        <taxon>Sporidiobolales</taxon>
        <taxon>Sporidiobolaceae</taxon>
        <taxon>Rhodotorula</taxon>
    </lineage>
</organism>
<dbReference type="EMBL" id="LCTV02000016">
    <property type="protein sequence ID" value="PRQ70138.1"/>
    <property type="molecule type" value="Genomic_DNA"/>
</dbReference>
<name>A0A2S9ZWK9_RHOTO</name>
<dbReference type="InterPro" id="IPR021858">
    <property type="entry name" value="Fun_TF"/>
</dbReference>
<evidence type="ECO:0000313" key="2">
    <source>
        <dbReference type="Proteomes" id="UP000239560"/>
    </source>
</evidence>
<proteinExistence type="predicted"/>
<gene>
    <name evidence="1" type="ORF">AAT19DRAFT_11370</name>
</gene>
<dbReference type="Pfam" id="PF11951">
    <property type="entry name" value="Fungal_trans_2"/>
    <property type="match status" value="1"/>
</dbReference>
<comment type="caution">
    <text evidence="1">The sequence shown here is derived from an EMBL/GenBank/DDBJ whole genome shotgun (WGS) entry which is preliminary data.</text>
</comment>